<dbReference type="PANTHER" id="PTHR45996">
    <property type="entry name" value="AGAP001464-PB"/>
    <property type="match status" value="1"/>
</dbReference>
<evidence type="ECO:0000256" key="2">
    <source>
        <dbReference type="ARBA" id="ARBA00023015"/>
    </source>
</evidence>
<dbReference type="CDD" id="cd14689">
    <property type="entry name" value="bZIP_CREB3"/>
    <property type="match status" value="1"/>
</dbReference>
<comment type="subcellular location">
    <subcellularLocation>
        <location evidence="1">Endoplasmic reticulum membrane</location>
        <topology evidence="1">Single-pass type II membrane protein</topology>
    </subcellularLocation>
</comment>
<evidence type="ECO:0000256" key="6">
    <source>
        <dbReference type="SAM" id="Coils"/>
    </source>
</evidence>
<feature type="region of interest" description="Disordered" evidence="7">
    <location>
        <begin position="327"/>
        <end position="362"/>
    </location>
</feature>
<dbReference type="SMART" id="SM00338">
    <property type="entry name" value="BRLZ"/>
    <property type="match status" value="1"/>
</dbReference>
<dbReference type="Proteomes" id="UP001153292">
    <property type="component" value="Chromosome 14"/>
</dbReference>
<dbReference type="InterPro" id="IPR046347">
    <property type="entry name" value="bZIP_sf"/>
</dbReference>
<evidence type="ECO:0000256" key="1">
    <source>
        <dbReference type="ARBA" id="ARBA00004648"/>
    </source>
</evidence>
<feature type="compositionally biased region" description="Low complexity" evidence="7">
    <location>
        <begin position="90"/>
        <end position="104"/>
    </location>
</feature>
<dbReference type="InterPro" id="IPR051381">
    <property type="entry name" value="CREB_ATF_subfamily"/>
</dbReference>
<organism evidence="9 10">
    <name type="scientific">Chilo suppressalis</name>
    <name type="common">Asiatic rice borer moth</name>
    <dbReference type="NCBI Taxonomy" id="168631"/>
    <lineage>
        <taxon>Eukaryota</taxon>
        <taxon>Metazoa</taxon>
        <taxon>Ecdysozoa</taxon>
        <taxon>Arthropoda</taxon>
        <taxon>Hexapoda</taxon>
        <taxon>Insecta</taxon>
        <taxon>Pterygota</taxon>
        <taxon>Neoptera</taxon>
        <taxon>Endopterygota</taxon>
        <taxon>Lepidoptera</taxon>
        <taxon>Glossata</taxon>
        <taxon>Ditrysia</taxon>
        <taxon>Pyraloidea</taxon>
        <taxon>Crambidae</taxon>
        <taxon>Crambinae</taxon>
        <taxon>Chilo</taxon>
    </lineage>
</organism>
<accession>A0ABN8L5P0</accession>
<evidence type="ECO:0000313" key="10">
    <source>
        <dbReference type="Proteomes" id="UP001153292"/>
    </source>
</evidence>
<dbReference type="InterPro" id="IPR004827">
    <property type="entry name" value="bZIP"/>
</dbReference>
<gene>
    <name evidence="9" type="ORF">CHILSU_LOCUS2597</name>
</gene>
<evidence type="ECO:0000256" key="5">
    <source>
        <dbReference type="ARBA" id="ARBA00023242"/>
    </source>
</evidence>
<evidence type="ECO:0000256" key="3">
    <source>
        <dbReference type="ARBA" id="ARBA00023125"/>
    </source>
</evidence>
<evidence type="ECO:0000259" key="8">
    <source>
        <dbReference type="PROSITE" id="PS50217"/>
    </source>
</evidence>
<dbReference type="EMBL" id="OU963907">
    <property type="protein sequence ID" value="CAH2982139.1"/>
    <property type="molecule type" value="Genomic_DNA"/>
</dbReference>
<keyword evidence="10" id="KW-1185">Reference proteome</keyword>
<protein>
    <recommendedName>
        <fullName evidence="8">BZIP domain-containing protein</fullName>
    </recommendedName>
</protein>
<dbReference type="PROSITE" id="PS50217">
    <property type="entry name" value="BZIP"/>
    <property type="match status" value="1"/>
</dbReference>
<keyword evidence="6" id="KW-0175">Coiled coil</keyword>
<evidence type="ECO:0000256" key="4">
    <source>
        <dbReference type="ARBA" id="ARBA00023163"/>
    </source>
</evidence>
<keyword evidence="2" id="KW-0805">Transcription regulation</keyword>
<name>A0ABN8L5P0_CHISP</name>
<keyword evidence="5" id="KW-0539">Nucleus</keyword>
<evidence type="ECO:0000313" key="9">
    <source>
        <dbReference type="EMBL" id="CAH2982139.1"/>
    </source>
</evidence>
<keyword evidence="3" id="KW-0238">DNA-binding</keyword>
<proteinExistence type="predicted"/>
<dbReference type="SUPFAM" id="SSF57959">
    <property type="entry name" value="Leucine zipper domain"/>
    <property type="match status" value="1"/>
</dbReference>
<feature type="coiled-coil region" evidence="6">
    <location>
        <begin position="420"/>
        <end position="461"/>
    </location>
</feature>
<dbReference type="PANTHER" id="PTHR45996:SF3">
    <property type="entry name" value="CREB-H TRANSCRIPTION FACTOR HOMOLOG LET-607"/>
    <property type="match status" value="1"/>
</dbReference>
<reference evidence="9" key="1">
    <citation type="submission" date="2021-12" db="EMBL/GenBank/DDBJ databases">
        <authorList>
            <person name="King R."/>
        </authorList>
    </citation>
    <scope>NUCLEOTIDE SEQUENCE</scope>
</reference>
<keyword evidence="4" id="KW-0804">Transcription</keyword>
<sequence>MSQYKMTLANATEDMNRILEYLTRNDQELGEVNTKMDNFQQDGLMADNWPASDDFLENIFSLEQGSLNFLEESMPDFTLCPEPDNVSQPSEALSSSCSDSGLSSDQAEFDFEQQLSPFLIQNSCDEEAGSTTGLEPTSPGNAQDVVIVDTDTSNSSNELVEATFDVLDFEQNVVPGFINSNTFQSPGKTGRKRRLSQTPQVVVHPKVQKPSVRVSATSVQKPQLVVKAQSEKPVKVSNVQVLSAPTKVYSKPVETVAPQRRVIRVAPMAGNPRSILLPVTIKDMKDLKSIKIINAADLKNASNIKLAAANLLSQSKLHDLKVESRNDYDYDNAGNHCDDSGSERSEDDEEKDSQINDGKNGYPRLVLTAEERRLLAKEGITLPTSYPLTKHEERELKRIRRKIRNKISAQDSRKRKKEYVDGLEDRVKQCTAENQTLIRRIKILQSQNQSLTAQLKRLQNVLTSGVTSGPTGKSAQPATCLLVLLLSVALVALPSMREEVRAPRNDQSPAATAVTRALLSANKMALDETVIDDGEFNMEELITFNRPHSDHDYQVVKTLETQKTTLPSGYVDLPIDEDWPPNLKKRMKMTDDGPYLAPIVKEENYEHYYKIDAKIRPEDDALNIGDANFFTNTLISTGRKLGELLDALPPIPVKNEDIVIEEISDFDTRNNSTEVKSFVVNGTASEF</sequence>
<feature type="region of interest" description="Disordered" evidence="7">
    <location>
        <begin position="82"/>
        <end position="106"/>
    </location>
</feature>
<dbReference type="Pfam" id="PF00170">
    <property type="entry name" value="bZIP_1"/>
    <property type="match status" value="1"/>
</dbReference>
<evidence type="ECO:0000256" key="7">
    <source>
        <dbReference type="SAM" id="MobiDB-lite"/>
    </source>
</evidence>
<feature type="domain" description="BZIP" evidence="8">
    <location>
        <begin position="395"/>
        <end position="458"/>
    </location>
</feature>
<dbReference type="Gene3D" id="1.20.5.170">
    <property type="match status" value="1"/>
</dbReference>
<feature type="region of interest" description="Disordered" evidence="7">
    <location>
        <begin position="180"/>
        <end position="199"/>
    </location>
</feature>